<reference evidence="5" key="2">
    <citation type="submission" date="2020-09" db="EMBL/GenBank/DDBJ databases">
        <authorList>
            <person name="Sun Q."/>
            <person name="Ohkuma M."/>
        </authorList>
    </citation>
    <scope>NUCLEOTIDE SEQUENCE</scope>
    <source>
        <strain evidence="5">JCM 4125</strain>
    </source>
</reference>
<reference evidence="5" key="1">
    <citation type="journal article" date="2014" name="Int. J. Syst. Evol. Microbiol.">
        <title>Complete genome sequence of Corynebacterium casei LMG S-19264T (=DSM 44701T), isolated from a smear-ripened cheese.</title>
        <authorList>
            <consortium name="US DOE Joint Genome Institute (JGI-PGF)"/>
            <person name="Walter F."/>
            <person name="Albersmeier A."/>
            <person name="Kalinowski J."/>
            <person name="Ruckert C."/>
        </authorList>
    </citation>
    <scope>NUCLEOTIDE SEQUENCE</scope>
    <source>
        <strain evidence="5">JCM 4125</strain>
    </source>
</reference>
<organism evidence="5 6">
    <name type="scientific">Streptomyces phaeofaciens</name>
    <dbReference type="NCBI Taxonomy" id="68254"/>
    <lineage>
        <taxon>Bacteria</taxon>
        <taxon>Bacillati</taxon>
        <taxon>Actinomycetota</taxon>
        <taxon>Actinomycetes</taxon>
        <taxon>Kitasatosporales</taxon>
        <taxon>Streptomycetaceae</taxon>
        <taxon>Streptomyces</taxon>
    </lineage>
</organism>
<evidence type="ECO:0000313" key="6">
    <source>
        <dbReference type="Proteomes" id="UP000646776"/>
    </source>
</evidence>
<dbReference type="EMBL" id="BMSA01000021">
    <property type="protein sequence ID" value="GGT74500.1"/>
    <property type="molecule type" value="Genomic_DNA"/>
</dbReference>
<dbReference type="AlphaFoldDB" id="A0A918LYX1"/>
<keyword evidence="3" id="KW-0378">Hydrolase</keyword>
<dbReference type="InterPro" id="IPR006385">
    <property type="entry name" value="HAD_hydro_SerB1"/>
</dbReference>
<comment type="caution">
    <text evidence="5">The sequence shown here is derived from an EMBL/GenBank/DDBJ whole genome shotgun (WGS) entry which is preliminary data.</text>
</comment>
<evidence type="ECO:0000256" key="1">
    <source>
        <dbReference type="ARBA" id="ARBA00009184"/>
    </source>
</evidence>
<dbReference type="RefSeq" id="WP_189714871.1">
    <property type="nucleotide sequence ID" value="NZ_BMSA01000021.1"/>
</dbReference>
<keyword evidence="4" id="KW-0460">Magnesium</keyword>
<dbReference type="NCBIfam" id="TIGR01488">
    <property type="entry name" value="HAD-SF-IB"/>
    <property type="match status" value="1"/>
</dbReference>
<evidence type="ECO:0000256" key="2">
    <source>
        <dbReference type="ARBA" id="ARBA00022723"/>
    </source>
</evidence>
<evidence type="ECO:0008006" key="7">
    <source>
        <dbReference type="Google" id="ProtNLM"/>
    </source>
</evidence>
<dbReference type="GO" id="GO:0046872">
    <property type="term" value="F:metal ion binding"/>
    <property type="evidence" value="ECO:0007669"/>
    <property type="project" value="UniProtKB-KW"/>
</dbReference>
<dbReference type="Pfam" id="PF12710">
    <property type="entry name" value="HAD"/>
    <property type="match status" value="1"/>
</dbReference>
<keyword evidence="2" id="KW-0479">Metal-binding</keyword>
<dbReference type="PANTHER" id="PTHR43344">
    <property type="entry name" value="PHOSPHOSERINE PHOSPHATASE"/>
    <property type="match status" value="1"/>
</dbReference>
<comment type="similarity">
    <text evidence="1">Belongs to the HAD-like hydrolase superfamily. SerB family.</text>
</comment>
<evidence type="ECO:0000313" key="5">
    <source>
        <dbReference type="EMBL" id="GGT74500.1"/>
    </source>
</evidence>
<dbReference type="PANTHER" id="PTHR43344:SF13">
    <property type="entry name" value="PHOSPHATASE RV3661-RELATED"/>
    <property type="match status" value="1"/>
</dbReference>
<dbReference type="SUPFAM" id="SSF56784">
    <property type="entry name" value="HAD-like"/>
    <property type="match status" value="1"/>
</dbReference>
<dbReference type="InterPro" id="IPR036412">
    <property type="entry name" value="HAD-like_sf"/>
</dbReference>
<keyword evidence="6" id="KW-1185">Reference proteome</keyword>
<dbReference type="Proteomes" id="UP000646776">
    <property type="component" value="Unassembled WGS sequence"/>
</dbReference>
<evidence type="ECO:0000256" key="3">
    <source>
        <dbReference type="ARBA" id="ARBA00022801"/>
    </source>
</evidence>
<accession>A0A918LYX1</accession>
<dbReference type="Gene3D" id="1.20.1440.100">
    <property type="entry name" value="SG protein - dephosphorylation function"/>
    <property type="match status" value="1"/>
</dbReference>
<evidence type="ECO:0000256" key="4">
    <source>
        <dbReference type="ARBA" id="ARBA00022842"/>
    </source>
</evidence>
<dbReference type="Gene3D" id="3.40.50.1000">
    <property type="entry name" value="HAD superfamily/HAD-like"/>
    <property type="match status" value="1"/>
</dbReference>
<name>A0A918LYX1_9ACTN</name>
<dbReference type="GO" id="GO:0016787">
    <property type="term" value="F:hydrolase activity"/>
    <property type="evidence" value="ECO:0007669"/>
    <property type="project" value="UniProtKB-KW"/>
</dbReference>
<dbReference type="InterPro" id="IPR023214">
    <property type="entry name" value="HAD_sf"/>
</dbReference>
<dbReference type="InterPro" id="IPR050582">
    <property type="entry name" value="HAD-like_SerB"/>
</dbReference>
<protein>
    <recommendedName>
        <fullName evidence="7">HAD-IB family hydrolase</fullName>
    </recommendedName>
</protein>
<sequence length="242" mass="26172">MSPRRLAFFDVDGTLTTATTIFRFLRYYLAAQGHGPHVYEQRRQELKAMTAVGVPREATNRAYFANFRDADAATVTRLARTWFEAELVRGGLLNGSAVDALRGHVSRGETVVLVSGSFPAVLWPLAEHLGVTDIWATLPEITDGRYTGHLLREPMIGAVKADAARLAASVHGASLTDCFAYGDHLSDLPILEAVGTPVVVAGDARLDEHARLRRWTVLPGAPAAPELALGECVESSREPSPS</sequence>
<gene>
    <name evidence="5" type="primary">mmyP</name>
    <name evidence="5" type="ORF">GCM10010226_60550</name>
</gene>
<proteinExistence type="inferred from homology"/>
<dbReference type="NCBIfam" id="TIGR01490">
    <property type="entry name" value="HAD-SF-IB-hyp1"/>
    <property type="match status" value="1"/>
</dbReference>